<feature type="non-terminal residue" evidence="1">
    <location>
        <position position="1"/>
    </location>
</feature>
<gene>
    <name evidence="1" type="ORF">DHETER_LOCUS10311</name>
</gene>
<dbReference type="Proteomes" id="UP000789702">
    <property type="component" value="Unassembled WGS sequence"/>
</dbReference>
<organism evidence="1 2">
    <name type="scientific">Dentiscutata heterogama</name>
    <dbReference type="NCBI Taxonomy" id="1316150"/>
    <lineage>
        <taxon>Eukaryota</taxon>
        <taxon>Fungi</taxon>
        <taxon>Fungi incertae sedis</taxon>
        <taxon>Mucoromycota</taxon>
        <taxon>Glomeromycotina</taxon>
        <taxon>Glomeromycetes</taxon>
        <taxon>Diversisporales</taxon>
        <taxon>Gigasporaceae</taxon>
        <taxon>Dentiscutata</taxon>
    </lineage>
</organism>
<evidence type="ECO:0000313" key="2">
    <source>
        <dbReference type="Proteomes" id="UP000789702"/>
    </source>
</evidence>
<comment type="caution">
    <text evidence="1">The sequence shown here is derived from an EMBL/GenBank/DDBJ whole genome shotgun (WGS) entry which is preliminary data.</text>
</comment>
<accession>A0ACA9NTD5</accession>
<sequence>NGSNGEREGFHFNHNSEFDQNGSNGEREGFHFNHNSEFDQNGSNGEREGFHFNHNSEFDQNGSNGEREGFHFNHNSEFDQNGSNGEREGFHFNHNSEFNQRDFNDQNGSYLGQGGPNLDGSTFIDEATVSSTSSRSSLYPLHQHVDGLKVNSSVKGGKFGLPSCPLWMGSPYKVERHLNTTKHKNGKCSRN</sequence>
<reference evidence="1" key="1">
    <citation type="submission" date="2021-06" db="EMBL/GenBank/DDBJ databases">
        <authorList>
            <person name="Kallberg Y."/>
            <person name="Tangrot J."/>
            <person name="Rosling A."/>
        </authorList>
    </citation>
    <scope>NUCLEOTIDE SEQUENCE</scope>
    <source>
        <strain evidence="1">IL203A</strain>
    </source>
</reference>
<evidence type="ECO:0000313" key="1">
    <source>
        <dbReference type="EMBL" id="CAG8673970.1"/>
    </source>
</evidence>
<protein>
    <submittedName>
        <fullName evidence="1">11654_t:CDS:1</fullName>
    </submittedName>
</protein>
<keyword evidence="2" id="KW-1185">Reference proteome</keyword>
<name>A0ACA9NTD5_9GLOM</name>
<proteinExistence type="predicted"/>
<dbReference type="EMBL" id="CAJVPU010019878">
    <property type="protein sequence ID" value="CAG8673970.1"/>
    <property type="molecule type" value="Genomic_DNA"/>
</dbReference>